<evidence type="ECO:0000256" key="2">
    <source>
        <dbReference type="SAM" id="Phobius"/>
    </source>
</evidence>
<organism evidence="3 4">
    <name type="scientific">Nocardioides caricicola</name>
    <dbReference type="NCBI Taxonomy" id="634770"/>
    <lineage>
        <taxon>Bacteria</taxon>
        <taxon>Bacillati</taxon>
        <taxon>Actinomycetota</taxon>
        <taxon>Actinomycetes</taxon>
        <taxon>Propionibacteriales</taxon>
        <taxon>Nocardioidaceae</taxon>
        <taxon>Nocardioides</taxon>
    </lineage>
</organism>
<comment type="caution">
    <text evidence="3">The sequence shown here is derived from an EMBL/GenBank/DDBJ whole genome shotgun (WGS) entry which is preliminary data.</text>
</comment>
<sequence>MTSSEYLDIGSGGPLPPAQAGSGRRTALLAAGIVGGVALLGAGAWAAWTFFATGPQPAEALPDSTIAYASIDLDPSGGQKIEALRTLKKFPAFEDEIGLDTDDDVRQWIFEKVQESGGCAELDYADDIEPWLGDRFAVAAVDAGHESPDPVFVVQVGDEDAAEEGLGKLSDCADGEGAWVVADGWALVGETQEIVDQVSDDAADAPLSEDDDFTRWTDAAGDSGIVSMYAAPEAGALIAEELGYLADLDGFLSEDMAGAPDEMTEALEDFEGAAATVRFDDGGVELEVAGDAGEYGDAITSGDRAGETIGTLPADTAVAIGLSFGEDWFTDLVEQLATAEGSTAAELMEQLSEETGLDLPDDVRTLLGDSMALAVGPDFDSDGLFWAPEEGDGGSFQVGAKVSGDADEIDGVLDKLRDLAGPDAELFASDDGEGVVVVGPDADYREQLLEDGGLGDDDSYRDVVEEADDASAIVYVDLDATWLSNLFGDDQELQDNLDPLDAAGLSTWVDEGAVHGVLKITTD</sequence>
<dbReference type="Proteomes" id="UP001595956">
    <property type="component" value="Unassembled WGS sequence"/>
</dbReference>
<evidence type="ECO:0000256" key="1">
    <source>
        <dbReference type="SAM" id="MobiDB-lite"/>
    </source>
</evidence>
<keyword evidence="2" id="KW-0472">Membrane</keyword>
<dbReference type="InterPro" id="IPR006311">
    <property type="entry name" value="TAT_signal"/>
</dbReference>
<feature type="region of interest" description="Disordered" evidence="1">
    <location>
        <begin position="1"/>
        <end position="21"/>
    </location>
</feature>
<feature type="transmembrane region" description="Helical" evidence="2">
    <location>
        <begin position="27"/>
        <end position="48"/>
    </location>
</feature>
<accession>A0ABW0N1B2</accession>
<keyword evidence="2" id="KW-1133">Transmembrane helix</keyword>
<dbReference type="EMBL" id="JBHSMD010000002">
    <property type="protein sequence ID" value="MFC5493028.1"/>
    <property type="molecule type" value="Genomic_DNA"/>
</dbReference>
<gene>
    <name evidence="3" type="ORF">ACFPKY_07950</name>
</gene>
<dbReference type="Pfam" id="PF11832">
    <property type="entry name" value="DUF3352"/>
    <property type="match status" value="1"/>
</dbReference>
<evidence type="ECO:0000313" key="4">
    <source>
        <dbReference type="Proteomes" id="UP001595956"/>
    </source>
</evidence>
<dbReference type="InterPro" id="IPR021787">
    <property type="entry name" value="DUF3352"/>
</dbReference>
<evidence type="ECO:0000313" key="3">
    <source>
        <dbReference type="EMBL" id="MFC5493028.1"/>
    </source>
</evidence>
<dbReference type="PROSITE" id="PS51318">
    <property type="entry name" value="TAT"/>
    <property type="match status" value="1"/>
</dbReference>
<protein>
    <submittedName>
        <fullName evidence="3">DUF3352 domain-containing protein</fullName>
    </submittedName>
</protein>
<dbReference type="RefSeq" id="WP_345171758.1">
    <property type="nucleotide sequence ID" value="NZ_BAABFQ010000003.1"/>
</dbReference>
<keyword evidence="2" id="KW-0812">Transmembrane</keyword>
<name>A0ABW0N1B2_9ACTN</name>
<reference evidence="4" key="1">
    <citation type="journal article" date="2019" name="Int. J. Syst. Evol. Microbiol.">
        <title>The Global Catalogue of Microorganisms (GCM) 10K type strain sequencing project: providing services to taxonomists for standard genome sequencing and annotation.</title>
        <authorList>
            <consortium name="The Broad Institute Genomics Platform"/>
            <consortium name="The Broad Institute Genome Sequencing Center for Infectious Disease"/>
            <person name="Wu L."/>
            <person name="Ma J."/>
        </authorList>
    </citation>
    <scope>NUCLEOTIDE SEQUENCE [LARGE SCALE GENOMIC DNA]</scope>
    <source>
        <strain evidence="4">KACC 13778</strain>
    </source>
</reference>
<proteinExistence type="predicted"/>
<keyword evidence="4" id="KW-1185">Reference proteome</keyword>